<comment type="caution">
    <text evidence="1">The sequence shown here is derived from an EMBL/GenBank/DDBJ whole genome shotgun (WGS) entry which is preliminary data.</text>
</comment>
<dbReference type="PIRSF" id="PIRSF028451">
    <property type="entry name" value="UCP028451"/>
    <property type="match status" value="1"/>
</dbReference>
<dbReference type="OrthoDB" id="9794241at2"/>
<evidence type="ECO:0000313" key="1">
    <source>
        <dbReference type="EMBL" id="PUV23112.1"/>
    </source>
</evidence>
<proteinExistence type="predicted"/>
<dbReference type="InterPro" id="IPR012808">
    <property type="entry name" value="CHP02453"/>
</dbReference>
<accession>A0A363NQM9</accession>
<reference evidence="1 2" key="1">
    <citation type="submission" date="2018-04" db="EMBL/GenBank/DDBJ databases">
        <title>Sphingobacterium sp. M46 Genome.</title>
        <authorList>
            <person name="Cheng J."/>
            <person name="Li Y."/>
        </authorList>
    </citation>
    <scope>NUCLEOTIDE SEQUENCE [LARGE SCALE GENOMIC DNA]</scope>
    <source>
        <strain evidence="1 2">M46</strain>
    </source>
</reference>
<protein>
    <submittedName>
        <fullName evidence="1">TIGR02453 family protein</fullName>
    </submittedName>
</protein>
<organism evidence="1 2">
    <name type="scientific">Sphingobacterium athyrii</name>
    <dbReference type="NCBI Taxonomy" id="2152717"/>
    <lineage>
        <taxon>Bacteria</taxon>
        <taxon>Pseudomonadati</taxon>
        <taxon>Bacteroidota</taxon>
        <taxon>Sphingobacteriia</taxon>
        <taxon>Sphingobacteriales</taxon>
        <taxon>Sphingobacteriaceae</taxon>
        <taxon>Sphingobacterium</taxon>
    </lineage>
</organism>
<evidence type="ECO:0000313" key="2">
    <source>
        <dbReference type="Proteomes" id="UP000250831"/>
    </source>
</evidence>
<dbReference type="EMBL" id="QCXX01000005">
    <property type="protein sequence ID" value="PUV23112.1"/>
    <property type="molecule type" value="Genomic_DNA"/>
</dbReference>
<dbReference type="InterPro" id="IPR015996">
    <property type="entry name" value="UCP028451"/>
</dbReference>
<dbReference type="NCBIfam" id="TIGR02453">
    <property type="entry name" value="TIGR02453 family protein"/>
    <property type="match status" value="1"/>
</dbReference>
<dbReference type="Pfam" id="PF09365">
    <property type="entry name" value="DUF2461"/>
    <property type="match status" value="1"/>
</dbReference>
<gene>
    <name evidence="1" type="ORF">DCO56_19550</name>
</gene>
<name>A0A363NQM9_9SPHI</name>
<dbReference type="PANTHER" id="PTHR36452">
    <property type="entry name" value="CHROMOSOME 12, WHOLE GENOME SHOTGUN SEQUENCE"/>
    <property type="match status" value="1"/>
</dbReference>
<dbReference type="PANTHER" id="PTHR36452:SF1">
    <property type="entry name" value="DUF2461 DOMAIN-CONTAINING PROTEIN"/>
    <property type="match status" value="1"/>
</dbReference>
<dbReference type="Proteomes" id="UP000250831">
    <property type="component" value="Unassembled WGS sequence"/>
</dbReference>
<sequence length="223" mass="25716">MSHIQKSTFDFLTELKENNSREWFAENREKYESALADVRSFLTDLIAALSEFDPKINTSIQANKCLFRIYRDTRFSNDKTPYKTWFGAGISVDGRKLHGPEYYIHIGAENSFIACGYWRPEKPHLEAIRQEIDYNGEHLAKILNGALNDGKITLFKEDLLKRAPAGYGEDNPHIDFIKLKSFVLDQPLTIKDLSNKNALDNIIASYKKMLPFKEFLQEAIESE</sequence>
<dbReference type="AlphaFoldDB" id="A0A363NQM9"/>
<keyword evidence="2" id="KW-1185">Reference proteome</keyword>
<dbReference type="RefSeq" id="WP_108635434.1">
    <property type="nucleotide sequence ID" value="NZ_QCXX01000005.1"/>
</dbReference>